<dbReference type="Proteomes" id="UP001500124">
    <property type="component" value="Unassembled WGS sequence"/>
</dbReference>
<evidence type="ECO:0008006" key="4">
    <source>
        <dbReference type="Google" id="ProtNLM"/>
    </source>
</evidence>
<evidence type="ECO:0000256" key="1">
    <source>
        <dbReference type="SAM" id="MobiDB-lite"/>
    </source>
</evidence>
<dbReference type="RefSeq" id="WP_345667035.1">
    <property type="nucleotide sequence ID" value="NZ_BAABKC010000011.1"/>
</dbReference>
<dbReference type="Gene3D" id="2.170.16.10">
    <property type="entry name" value="Hedgehog/Intein (Hint) domain"/>
    <property type="match status" value="1"/>
</dbReference>
<reference evidence="3" key="1">
    <citation type="journal article" date="2019" name="Int. J. Syst. Evol. Microbiol.">
        <title>The Global Catalogue of Microorganisms (GCM) 10K type strain sequencing project: providing services to taxonomists for standard genome sequencing and annotation.</title>
        <authorList>
            <consortium name="The Broad Institute Genomics Platform"/>
            <consortium name="The Broad Institute Genome Sequencing Center for Infectious Disease"/>
            <person name="Wu L."/>
            <person name="Ma J."/>
        </authorList>
    </citation>
    <scope>NUCLEOTIDE SEQUENCE [LARGE SCALE GENOMIC DNA]</scope>
    <source>
        <strain evidence="3">JCM 18410</strain>
    </source>
</reference>
<evidence type="ECO:0000313" key="2">
    <source>
        <dbReference type="EMBL" id="GAA5045012.1"/>
    </source>
</evidence>
<comment type="caution">
    <text evidence="2">The sequence shown here is derived from an EMBL/GenBank/DDBJ whole genome shotgun (WGS) entry which is preliminary data.</text>
</comment>
<feature type="compositionally biased region" description="Low complexity" evidence="1">
    <location>
        <begin position="151"/>
        <end position="164"/>
    </location>
</feature>
<organism evidence="2 3">
    <name type="scientific">Streptomyces similanensis</name>
    <dbReference type="NCBI Taxonomy" id="1274988"/>
    <lineage>
        <taxon>Bacteria</taxon>
        <taxon>Bacillati</taxon>
        <taxon>Actinomycetota</taxon>
        <taxon>Actinomycetes</taxon>
        <taxon>Kitasatosporales</taxon>
        <taxon>Streptomycetaceae</taxon>
        <taxon>Streptomyces</taxon>
    </lineage>
</organism>
<gene>
    <name evidence="2" type="ORF">GCM10023336_08110</name>
</gene>
<dbReference type="EMBL" id="BAABKC010000011">
    <property type="protein sequence ID" value="GAA5045012.1"/>
    <property type="molecule type" value="Genomic_DNA"/>
</dbReference>
<accession>A0ABP9JV63</accession>
<proteinExistence type="predicted"/>
<protein>
    <recommendedName>
        <fullName evidence="4">Hint domain-containing protein</fullName>
    </recommendedName>
</protein>
<keyword evidence="3" id="KW-1185">Reference proteome</keyword>
<feature type="compositionally biased region" description="Polar residues" evidence="1">
    <location>
        <begin position="127"/>
        <end position="136"/>
    </location>
</feature>
<dbReference type="SUPFAM" id="SSF51294">
    <property type="entry name" value="Hedgehog/intein (Hint) domain"/>
    <property type="match status" value="1"/>
</dbReference>
<name>A0ABP9JV63_9ACTN</name>
<sequence>MGLCGAAAADAGTLTQEWLSGGASTSDSLKEQGQAIAEGATFAMGAELAAEKLAVRAARSACNSFLPAADVLLADGTKTDIAQVKVGDRVLATDPVSGTTEPEKVTDVIVTKTDKDFTDLTVRTKTGDGTITSTQHHPYWDTTRHQCSTQPTSRPANTSASSTAPPAPSPPYATTTEPR</sequence>
<feature type="region of interest" description="Disordered" evidence="1">
    <location>
        <begin position="127"/>
        <end position="179"/>
    </location>
</feature>
<dbReference type="InterPro" id="IPR036844">
    <property type="entry name" value="Hint_dom_sf"/>
</dbReference>
<evidence type="ECO:0000313" key="3">
    <source>
        <dbReference type="Proteomes" id="UP001500124"/>
    </source>
</evidence>